<sequence length="696" mass="73909">MSSSVFFKFKSQKEPSRVTFDGTGISVFELKRQIIQINRLGDGSDFDLAIYNQDSNEEYEDDTTIIPRSTSIIARRLPPIKPGKGTAQRYVHGKMPINALPNAGRREKNFGTTAAPKKDETPVVTAPTANGDSEEDMISAMLEANTEQWNRTQEQMATATYVRRGGPVGQRNGAAAPSHPPPAGYVCYRCGEKGHWIQACPTNNDPNFDGRPRVKRTTGIPRSFLKTVEKPSAIPGDESGNNPSSIMVNAEGEYVVAMPDQNSWETYQKKAANTAKSSEAQGSKELQDLGIECPLCKKLMRDAVHTPCCKNAYCEECIQNALLESDFVCPNCEAKEVLLDALVPDQEIKDKIAKYQKDKESPTELAPEARPAQASASKSPAAAASPLNAPTAPRSDSATPNPTAAQISTPTSTSSTVSKKRPADTEIGPEVPRGPAAMRNAPQAPIPTSVGSAVPTYPPSGPNGMNGGVGVNVNGNIGMPIPTGPSKFGQNGYNAGYNNNFNFSMNPQQRQYQNQYGGGQYYGNGGYGNGGYGNGMMGPQQGYNAGYGSGYSNYHGGYNNYNQHQQYGGMNGQMGMNGMMNGSGMGMGGGGIGQGMGMNGMMGNNMGMGMGMNGMGNGMMGNGTVNGMGTGMGTGMMNNGIMGNGMGMADGSMYAADQFGGAEEDSPYMRKPVNPHRHARPKRIRPSDFKAVGGDV</sequence>
<dbReference type="CDD" id="cd16620">
    <property type="entry name" value="vRING-HC-C4C4_RBBP6"/>
    <property type="match status" value="1"/>
</dbReference>
<feature type="compositionally biased region" description="Low complexity" evidence="7">
    <location>
        <begin position="408"/>
        <end position="417"/>
    </location>
</feature>
<dbReference type="PROSITE" id="PS50158">
    <property type="entry name" value="ZF_CCHC"/>
    <property type="match status" value="1"/>
</dbReference>
<evidence type="ECO:0000256" key="2">
    <source>
        <dbReference type="ARBA" id="ARBA00022723"/>
    </source>
</evidence>
<feature type="compositionally biased region" description="Basic residues" evidence="7">
    <location>
        <begin position="673"/>
        <end position="684"/>
    </location>
</feature>
<keyword evidence="4" id="KW-0862">Zinc</keyword>
<dbReference type="SUPFAM" id="SSF57756">
    <property type="entry name" value="Retrovirus zinc finger-like domains"/>
    <property type="match status" value="1"/>
</dbReference>
<dbReference type="PROSITE" id="PS51282">
    <property type="entry name" value="DWNN"/>
    <property type="match status" value="1"/>
</dbReference>
<evidence type="ECO:0000313" key="11">
    <source>
        <dbReference type="EMBL" id="TGZ83225.1"/>
    </source>
</evidence>
<keyword evidence="2" id="KW-0479">Metal-binding</keyword>
<dbReference type="OrthoDB" id="106784at2759"/>
<feature type="compositionally biased region" description="Polar residues" evidence="7">
    <location>
        <begin position="394"/>
        <end position="407"/>
    </location>
</feature>
<feature type="domain" description="CCHC-type" evidence="9">
    <location>
        <begin position="187"/>
        <end position="201"/>
    </location>
</feature>
<accession>A0A4V3SJA7</accession>
<dbReference type="InterPro" id="IPR033489">
    <property type="entry name" value="RBBP6"/>
</dbReference>
<dbReference type="GO" id="GO:0006511">
    <property type="term" value="P:ubiquitin-dependent protein catabolic process"/>
    <property type="evidence" value="ECO:0007669"/>
    <property type="project" value="TreeGrafter"/>
</dbReference>
<dbReference type="Gene3D" id="4.10.60.10">
    <property type="entry name" value="Zinc finger, CCHC-type"/>
    <property type="match status" value="1"/>
</dbReference>
<dbReference type="GO" id="GO:0005634">
    <property type="term" value="C:nucleus"/>
    <property type="evidence" value="ECO:0007669"/>
    <property type="project" value="UniProtKB-SubCell"/>
</dbReference>
<dbReference type="Pfam" id="PF08783">
    <property type="entry name" value="DWNN"/>
    <property type="match status" value="1"/>
</dbReference>
<comment type="subcellular location">
    <subcellularLocation>
        <location evidence="1">Nucleus</location>
    </subcellularLocation>
</comment>
<feature type="domain" description="DWNN" evidence="10">
    <location>
        <begin position="5"/>
        <end position="78"/>
    </location>
</feature>
<dbReference type="GO" id="GO:0006397">
    <property type="term" value="P:mRNA processing"/>
    <property type="evidence" value="ECO:0007669"/>
    <property type="project" value="InterPro"/>
</dbReference>
<dbReference type="Gene3D" id="3.10.20.90">
    <property type="entry name" value="Phosphatidylinositol 3-kinase Catalytic Subunit, Chain A, domain 1"/>
    <property type="match status" value="1"/>
</dbReference>
<evidence type="ECO:0000256" key="5">
    <source>
        <dbReference type="ARBA" id="ARBA00023242"/>
    </source>
</evidence>
<dbReference type="InterPro" id="IPR013083">
    <property type="entry name" value="Znf_RING/FYVE/PHD"/>
</dbReference>
<dbReference type="Gene3D" id="3.30.40.10">
    <property type="entry name" value="Zinc/RING finger domain, C3HC4 (zinc finger)"/>
    <property type="match status" value="1"/>
</dbReference>
<dbReference type="InterPro" id="IPR036875">
    <property type="entry name" value="Znf_CCHC_sf"/>
</dbReference>
<dbReference type="Pfam" id="PF13696">
    <property type="entry name" value="zf-CCHC_2"/>
    <property type="match status" value="1"/>
</dbReference>
<dbReference type="InterPro" id="IPR025829">
    <property type="entry name" value="Zn_knuckle_CX2CX3GHX4C"/>
</dbReference>
<feature type="region of interest" description="Disordered" evidence="7">
    <location>
        <begin position="111"/>
        <end position="131"/>
    </location>
</feature>
<protein>
    <submittedName>
        <fullName evidence="11">DWNN-domain-containing protein</fullName>
    </submittedName>
</protein>
<dbReference type="SMART" id="SM00343">
    <property type="entry name" value="ZnF_C2HC"/>
    <property type="match status" value="1"/>
</dbReference>
<gene>
    <name evidence="11" type="ORF">EX30DRAFT_347500</name>
</gene>
<proteinExistence type="predicted"/>
<evidence type="ECO:0000256" key="6">
    <source>
        <dbReference type="PROSITE-ProRule" id="PRU00047"/>
    </source>
</evidence>
<dbReference type="InterPro" id="IPR001841">
    <property type="entry name" value="Znf_RING"/>
</dbReference>
<dbReference type="STRING" id="341454.A0A4V3SJA7"/>
<evidence type="ECO:0000256" key="4">
    <source>
        <dbReference type="ARBA" id="ARBA00022833"/>
    </source>
</evidence>
<dbReference type="InParanoid" id="A0A4V3SJA7"/>
<dbReference type="EMBL" id="ML220114">
    <property type="protein sequence ID" value="TGZ83225.1"/>
    <property type="molecule type" value="Genomic_DNA"/>
</dbReference>
<dbReference type="GO" id="GO:0003676">
    <property type="term" value="F:nucleic acid binding"/>
    <property type="evidence" value="ECO:0007669"/>
    <property type="project" value="InterPro"/>
</dbReference>
<evidence type="ECO:0000256" key="3">
    <source>
        <dbReference type="ARBA" id="ARBA00022771"/>
    </source>
</evidence>
<dbReference type="GO" id="GO:0008270">
    <property type="term" value="F:zinc ion binding"/>
    <property type="evidence" value="ECO:0007669"/>
    <property type="project" value="UniProtKB-KW"/>
</dbReference>
<evidence type="ECO:0000313" key="12">
    <source>
        <dbReference type="Proteomes" id="UP000298138"/>
    </source>
</evidence>
<name>A0A4V3SJA7_9PEZI</name>
<dbReference type="InterPro" id="IPR001878">
    <property type="entry name" value="Znf_CCHC"/>
</dbReference>
<keyword evidence="12" id="KW-1185">Reference proteome</keyword>
<feature type="compositionally biased region" description="Low complexity" evidence="7">
    <location>
        <begin position="369"/>
        <end position="393"/>
    </location>
</feature>
<dbReference type="SUPFAM" id="SSF57850">
    <property type="entry name" value="RING/U-box"/>
    <property type="match status" value="1"/>
</dbReference>
<evidence type="ECO:0000259" key="8">
    <source>
        <dbReference type="PROSITE" id="PS50089"/>
    </source>
</evidence>
<keyword evidence="3 6" id="KW-0863">Zinc-finger</keyword>
<feature type="region of interest" description="Disordered" evidence="7">
    <location>
        <begin position="662"/>
        <end position="696"/>
    </location>
</feature>
<dbReference type="SMART" id="SM01180">
    <property type="entry name" value="DWNN"/>
    <property type="match status" value="1"/>
</dbReference>
<reference evidence="11 12" key="1">
    <citation type="submission" date="2019-04" db="EMBL/GenBank/DDBJ databases">
        <title>Comparative genomics and transcriptomics to analyze fruiting body development in filamentous ascomycetes.</title>
        <authorList>
            <consortium name="DOE Joint Genome Institute"/>
            <person name="Lutkenhaus R."/>
            <person name="Traeger S."/>
            <person name="Breuer J."/>
            <person name="Kuo A."/>
            <person name="Lipzen A."/>
            <person name="Pangilinan J."/>
            <person name="Dilworth D."/>
            <person name="Sandor L."/>
            <person name="Poggeler S."/>
            <person name="Barry K."/>
            <person name="Grigoriev I.V."/>
            <person name="Nowrousian M."/>
        </authorList>
    </citation>
    <scope>NUCLEOTIDE SEQUENCE [LARGE SCALE GENOMIC DNA]</scope>
    <source>
        <strain evidence="11 12">CBS 389.68</strain>
    </source>
</reference>
<evidence type="ECO:0000259" key="10">
    <source>
        <dbReference type="PROSITE" id="PS51282"/>
    </source>
</evidence>
<evidence type="ECO:0000256" key="1">
    <source>
        <dbReference type="ARBA" id="ARBA00004123"/>
    </source>
</evidence>
<dbReference type="AlphaFoldDB" id="A0A4V3SJA7"/>
<keyword evidence="5" id="KW-0539">Nucleus</keyword>
<feature type="domain" description="RING-type" evidence="8">
    <location>
        <begin position="293"/>
        <end position="333"/>
    </location>
</feature>
<dbReference type="PROSITE" id="PS50089">
    <property type="entry name" value="ZF_RING_2"/>
    <property type="match status" value="1"/>
</dbReference>
<dbReference type="GO" id="GO:0016567">
    <property type="term" value="P:protein ubiquitination"/>
    <property type="evidence" value="ECO:0007669"/>
    <property type="project" value="InterPro"/>
</dbReference>
<evidence type="ECO:0000256" key="7">
    <source>
        <dbReference type="SAM" id="MobiDB-lite"/>
    </source>
</evidence>
<dbReference type="GO" id="GO:0061630">
    <property type="term" value="F:ubiquitin protein ligase activity"/>
    <property type="evidence" value="ECO:0007669"/>
    <property type="project" value="InterPro"/>
</dbReference>
<dbReference type="PANTHER" id="PTHR15439">
    <property type="entry name" value="RETINOBLASTOMA-BINDING PROTEIN 6"/>
    <property type="match status" value="1"/>
</dbReference>
<dbReference type="FunCoup" id="A0A4V3SJA7">
    <property type="interactions" value="115"/>
</dbReference>
<dbReference type="Proteomes" id="UP000298138">
    <property type="component" value="Unassembled WGS sequence"/>
</dbReference>
<feature type="region of interest" description="Disordered" evidence="7">
    <location>
        <begin position="355"/>
        <end position="465"/>
    </location>
</feature>
<dbReference type="InterPro" id="IPR014891">
    <property type="entry name" value="DWNN_domain"/>
</dbReference>
<evidence type="ECO:0000259" key="9">
    <source>
        <dbReference type="PROSITE" id="PS50158"/>
    </source>
</evidence>
<dbReference type="PANTHER" id="PTHR15439:SF0">
    <property type="entry name" value="CELL DIVISION CYCLE AND APOPTOSIS REGULATOR PROTEIN 1-RELATED"/>
    <property type="match status" value="1"/>
</dbReference>
<dbReference type="FunFam" id="4.10.60.10:FF:000005">
    <property type="entry name" value="E3 ubiquitin-protein ligase RBBP6"/>
    <property type="match status" value="1"/>
</dbReference>
<organism evidence="11 12">
    <name type="scientific">Ascodesmis nigricans</name>
    <dbReference type="NCBI Taxonomy" id="341454"/>
    <lineage>
        <taxon>Eukaryota</taxon>
        <taxon>Fungi</taxon>
        <taxon>Dikarya</taxon>
        <taxon>Ascomycota</taxon>
        <taxon>Pezizomycotina</taxon>
        <taxon>Pezizomycetes</taxon>
        <taxon>Pezizales</taxon>
        <taxon>Ascodesmidaceae</taxon>
        <taxon>Ascodesmis</taxon>
    </lineage>
</organism>